<dbReference type="EMBL" id="BONI01000037">
    <property type="protein sequence ID" value="GIG07701.1"/>
    <property type="molecule type" value="Genomic_DNA"/>
</dbReference>
<evidence type="ECO:0000313" key="1">
    <source>
        <dbReference type="EMBL" id="GIG07701.1"/>
    </source>
</evidence>
<dbReference type="InterPro" id="IPR011008">
    <property type="entry name" value="Dimeric_a/b-barrel"/>
</dbReference>
<name>A0A8J3L339_9ACTN</name>
<dbReference type="AlphaFoldDB" id="A0A8J3L339"/>
<dbReference type="Proteomes" id="UP000630887">
    <property type="component" value="Unassembled WGS sequence"/>
</dbReference>
<protein>
    <recommendedName>
        <fullName evidence="3">Quinol monooxygenase YgiN</fullName>
    </recommendedName>
</protein>
<gene>
    <name evidence="1" type="ORF">Cco03nite_44010</name>
</gene>
<evidence type="ECO:0008006" key="3">
    <source>
        <dbReference type="Google" id="ProtNLM"/>
    </source>
</evidence>
<accession>A0A8J3L339</accession>
<reference evidence="1 2" key="1">
    <citation type="submission" date="2021-01" db="EMBL/GenBank/DDBJ databases">
        <title>Whole genome shotgun sequence of Catellatospora coxensis NBRC 107359.</title>
        <authorList>
            <person name="Komaki H."/>
            <person name="Tamura T."/>
        </authorList>
    </citation>
    <scope>NUCLEOTIDE SEQUENCE [LARGE SCALE GENOMIC DNA]</scope>
    <source>
        <strain evidence="1 2">NBRC 107359</strain>
    </source>
</reference>
<comment type="caution">
    <text evidence="1">The sequence shown here is derived from an EMBL/GenBank/DDBJ whole genome shotgun (WGS) entry which is preliminary data.</text>
</comment>
<sequence length="105" mass="10885">MVTIGLMATLHAAPGMADEVASFLTGGLPLVQAEKGTVAWFCFRIDESTFGLFDAFADEAALQAHLDGDLAGALMGHAGQLLAKPPEIRTVHLLAAKLPASTPTP</sequence>
<dbReference type="Gene3D" id="3.30.70.100">
    <property type="match status" value="1"/>
</dbReference>
<keyword evidence="2" id="KW-1185">Reference proteome</keyword>
<dbReference type="SUPFAM" id="SSF54909">
    <property type="entry name" value="Dimeric alpha+beta barrel"/>
    <property type="match status" value="1"/>
</dbReference>
<dbReference type="RefSeq" id="WP_203694033.1">
    <property type="nucleotide sequence ID" value="NZ_BAAALC010000020.1"/>
</dbReference>
<proteinExistence type="predicted"/>
<organism evidence="1 2">
    <name type="scientific">Catellatospora coxensis</name>
    <dbReference type="NCBI Taxonomy" id="310354"/>
    <lineage>
        <taxon>Bacteria</taxon>
        <taxon>Bacillati</taxon>
        <taxon>Actinomycetota</taxon>
        <taxon>Actinomycetes</taxon>
        <taxon>Micromonosporales</taxon>
        <taxon>Micromonosporaceae</taxon>
        <taxon>Catellatospora</taxon>
    </lineage>
</organism>
<evidence type="ECO:0000313" key="2">
    <source>
        <dbReference type="Proteomes" id="UP000630887"/>
    </source>
</evidence>